<dbReference type="EMBL" id="NOJY02000034">
    <property type="protein sequence ID" value="RDY26140.1"/>
    <property type="molecule type" value="Genomic_DNA"/>
</dbReference>
<feature type="transmembrane region" description="Helical" evidence="7">
    <location>
        <begin position="353"/>
        <end position="374"/>
    </location>
</feature>
<dbReference type="PANTHER" id="PTHR30572:SF4">
    <property type="entry name" value="ABC TRANSPORTER PERMEASE YTRF"/>
    <property type="match status" value="1"/>
</dbReference>
<keyword evidence="5 7" id="KW-0472">Membrane</keyword>
<dbReference type="Proteomes" id="UP000215694">
    <property type="component" value="Unassembled WGS sequence"/>
</dbReference>
<feature type="domain" description="ABC3 transporter permease C-terminal" evidence="8">
    <location>
        <begin position="756"/>
        <end position="869"/>
    </location>
</feature>
<gene>
    <name evidence="9" type="ORF">CHL78_014780</name>
</gene>
<comment type="similarity">
    <text evidence="6">Belongs to the ABC-4 integral membrane protein family.</text>
</comment>
<dbReference type="Pfam" id="PF02687">
    <property type="entry name" value="FtsX"/>
    <property type="match status" value="2"/>
</dbReference>
<evidence type="ECO:0000256" key="3">
    <source>
        <dbReference type="ARBA" id="ARBA00022692"/>
    </source>
</evidence>
<feature type="transmembrane region" description="Helical" evidence="7">
    <location>
        <begin position="20"/>
        <end position="37"/>
    </location>
</feature>
<feature type="transmembrane region" description="Helical" evidence="7">
    <location>
        <begin position="430"/>
        <end position="455"/>
    </location>
</feature>
<feature type="transmembrane region" description="Helical" evidence="7">
    <location>
        <begin position="844"/>
        <end position="863"/>
    </location>
</feature>
<dbReference type="AlphaFoldDB" id="A0A371J053"/>
<name>A0A371J053_9FIRM</name>
<comment type="subcellular location">
    <subcellularLocation>
        <location evidence="1">Cell membrane</location>
        <topology evidence="1">Multi-pass membrane protein</topology>
    </subcellularLocation>
</comment>
<dbReference type="GO" id="GO:0005886">
    <property type="term" value="C:plasma membrane"/>
    <property type="evidence" value="ECO:0007669"/>
    <property type="project" value="UniProtKB-SubCell"/>
</dbReference>
<evidence type="ECO:0000256" key="6">
    <source>
        <dbReference type="ARBA" id="ARBA00038076"/>
    </source>
</evidence>
<organism evidence="9 10">
    <name type="scientific">Romboutsia weinsteinii</name>
    <dbReference type="NCBI Taxonomy" id="2020949"/>
    <lineage>
        <taxon>Bacteria</taxon>
        <taxon>Bacillati</taxon>
        <taxon>Bacillota</taxon>
        <taxon>Clostridia</taxon>
        <taxon>Peptostreptococcales</taxon>
        <taxon>Peptostreptococcaceae</taxon>
        <taxon>Romboutsia</taxon>
    </lineage>
</organism>
<feature type="domain" description="ABC3 transporter permease C-terminal" evidence="8">
    <location>
        <begin position="262"/>
        <end position="379"/>
    </location>
</feature>
<feature type="transmembrane region" description="Helical" evidence="7">
    <location>
        <begin position="258"/>
        <end position="279"/>
    </location>
</feature>
<keyword evidence="2" id="KW-1003">Cell membrane</keyword>
<dbReference type="PANTHER" id="PTHR30572">
    <property type="entry name" value="MEMBRANE COMPONENT OF TRANSPORTER-RELATED"/>
    <property type="match status" value="1"/>
</dbReference>
<evidence type="ECO:0000256" key="5">
    <source>
        <dbReference type="ARBA" id="ARBA00023136"/>
    </source>
</evidence>
<dbReference type="OrthoDB" id="9793166at2"/>
<keyword evidence="4 7" id="KW-1133">Transmembrane helix</keyword>
<evidence type="ECO:0000313" key="10">
    <source>
        <dbReference type="Proteomes" id="UP000215694"/>
    </source>
</evidence>
<evidence type="ECO:0000256" key="4">
    <source>
        <dbReference type="ARBA" id="ARBA00022989"/>
    </source>
</evidence>
<reference evidence="9 10" key="1">
    <citation type="journal article" date="2017" name="Genome Announc.">
        <title>Draft Genome Sequence of Romboutsia weinsteinii sp. nov. Strain CCRI-19649(T) Isolated from Surface Water.</title>
        <authorList>
            <person name="Maheux A.F."/>
            <person name="Boudreau D.K."/>
            <person name="Berube E."/>
            <person name="Boissinot M."/>
            <person name="Cantin P."/>
            <person name="Raymond F."/>
            <person name="Corbeil J."/>
            <person name="Omar R.F."/>
            <person name="Bergeron M.G."/>
        </authorList>
    </citation>
    <scope>NUCLEOTIDE SEQUENCE [LARGE SCALE GENOMIC DNA]</scope>
    <source>
        <strain evidence="9 10">CCRI-19649</strain>
    </source>
</reference>
<feature type="transmembrane region" description="Helical" evidence="7">
    <location>
        <begin position="746"/>
        <end position="770"/>
    </location>
</feature>
<dbReference type="GO" id="GO:0022857">
    <property type="term" value="F:transmembrane transporter activity"/>
    <property type="evidence" value="ECO:0007669"/>
    <property type="project" value="TreeGrafter"/>
</dbReference>
<evidence type="ECO:0000256" key="1">
    <source>
        <dbReference type="ARBA" id="ARBA00004651"/>
    </source>
</evidence>
<dbReference type="InterPro" id="IPR003838">
    <property type="entry name" value="ABC3_permease_C"/>
</dbReference>
<dbReference type="RefSeq" id="WP_094367295.1">
    <property type="nucleotide sequence ID" value="NZ_NOJY02000034.1"/>
</dbReference>
<evidence type="ECO:0000259" key="8">
    <source>
        <dbReference type="Pfam" id="PF02687"/>
    </source>
</evidence>
<sequence>MDNYTNIVERQMRVNKKRNAFTLIGIIIGVVLFTAIVECNVFVNKYRIEASILMEGDIEGTFYNLPSDKVKILENNVEIKDYSLVAKDSQEQMPMKNGTQNVHVYSVNDNLISTTYKDSLNLVEGKFPADSNQIILERKAKVQYEKSLGDVFKVGDKEYIISGFFKIPYTRQMELVGLSGMNNPSDYQTVTAFLRLKSKTNKIEILEKIAKDLNIQIANNEDIDGFDQNKISYLVSNIFLLNNYDEYIDGNSFTQRNIIQIILGSLVFISTVILIYSSINSSTKEKSKQIGLLRCIGATPSQIRGIIFKESLILGGLAIVPGILIGHIGIYIIVNMVVKRHMGLDFIEIDSRITLSIVVWVILATFVTIIISTIRPAFKASTSSPLDSIKGVYASKNNTAKSRKNKFIRKILGVEGELAYKNLRSSNKEFILTMLTLSISLVLFIVLTGYVYSFLKGTSIIDNKKFTDAKIYAYSYLNEENQDMDYRLKENLSNIDENRKILKDIKAELKNNKVVKDIYLEDVYQKDIMIENIGDFNTQFETTYIQRNNEIDNTLFHNGQIIVYDGDSFNKIKDSIQGENINLESFDNNGVIFVNPMRIQLNGKIIQNKATNLKSSTNIKLYPVELDDSYKIFDNNYDDSLLDKIKSKHMSLNVMGTISRNNMISTNRMISNNSFTIIISESTYEEYKNMIINDGEMSIPSHTLGFDFYNEEKRKEYSEKIRDYANIDLGYYYEDYEEEINYNRSFIIGMSIIAYSFLGLIMMIIVLNIINSRSFNILSRKKEFGTLIAIGMNKKDLIKSIIFEGIINWCISCMVAIPISYVALKYIFMYLINQGLITSPKIPLGVILLGMSGLLIINILSMIEPIRKYQKFDMIEMIKNDE</sequence>
<comment type="caution">
    <text evidence="9">The sequence shown here is derived from an EMBL/GenBank/DDBJ whole genome shotgun (WGS) entry which is preliminary data.</text>
</comment>
<protein>
    <submittedName>
        <fullName evidence="9">ABC transporter permease</fullName>
    </submittedName>
</protein>
<proteinExistence type="inferred from homology"/>
<keyword evidence="3 7" id="KW-0812">Transmembrane</keyword>
<keyword evidence="10" id="KW-1185">Reference proteome</keyword>
<feature type="transmembrane region" description="Helical" evidence="7">
    <location>
        <begin position="312"/>
        <end position="333"/>
    </location>
</feature>
<evidence type="ECO:0000256" key="2">
    <source>
        <dbReference type="ARBA" id="ARBA00022475"/>
    </source>
</evidence>
<feature type="transmembrane region" description="Helical" evidence="7">
    <location>
        <begin position="801"/>
        <end position="824"/>
    </location>
</feature>
<evidence type="ECO:0000313" key="9">
    <source>
        <dbReference type="EMBL" id="RDY26140.1"/>
    </source>
</evidence>
<dbReference type="InterPro" id="IPR050250">
    <property type="entry name" value="Macrolide_Exporter_MacB"/>
</dbReference>
<evidence type="ECO:0000256" key="7">
    <source>
        <dbReference type="SAM" id="Phobius"/>
    </source>
</evidence>
<accession>A0A371J053</accession>